<protein>
    <submittedName>
        <fullName evidence="3">Uncharacterized protein</fullName>
    </submittedName>
</protein>
<dbReference type="InterPro" id="IPR036770">
    <property type="entry name" value="Ankyrin_rpt-contain_sf"/>
</dbReference>
<dbReference type="InterPro" id="IPR027417">
    <property type="entry name" value="P-loop_NTPase"/>
</dbReference>
<feature type="compositionally biased region" description="Polar residues" evidence="2">
    <location>
        <begin position="218"/>
        <end position="227"/>
    </location>
</feature>
<sequence length="405" mass="45348">MLLERTNLDATDKNKDGDNLLHIAVGRTNFELVKMLLERTNLDPTEKNKANKTPFDVIDEHYWYYHKAKEETRQLLKTHMTKDRSDKTDNPTETSENDAVNPEYLLPFAGTSEEFKKLLSAGTYESFENRVFLCGSCACGKSTLASVLIGSLIPLTWKSTDGLVIHFGRNGINLETFEMVPLKGEDRGQNVLSKVVRGRPNRNTSTCQSSDTHMDQHNPPSSTSSANLESNLKATMKDISPISKISHSSDACIKESLDLPDTSTSISETKKATSISLPKMKKIEAYAVRDDILKEVKSGRYKIKIAPSDLVDFGGQRSYDMTHQLFVQHGGTFVVMFDGSKDFHEPLKEYPTGDISNESIVRHWVNSILTYCVDESDVMPMILFAATHRDLLSEVSIVVSARNIK</sequence>
<feature type="region of interest" description="Disordered" evidence="2">
    <location>
        <begin position="79"/>
        <end position="98"/>
    </location>
</feature>
<proteinExistence type="predicted"/>
<evidence type="ECO:0000256" key="2">
    <source>
        <dbReference type="SAM" id="MobiDB-lite"/>
    </source>
</evidence>
<evidence type="ECO:0000256" key="1">
    <source>
        <dbReference type="PROSITE-ProRule" id="PRU00023"/>
    </source>
</evidence>
<gene>
    <name evidence="3" type="ORF">MCOR_3548</name>
</gene>
<dbReference type="SUPFAM" id="SSF52540">
    <property type="entry name" value="P-loop containing nucleoside triphosphate hydrolases"/>
    <property type="match status" value="1"/>
</dbReference>
<accession>A0A6J8A4X9</accession>
<keyword evidence="1" id="KW-0040">ANK repeat</keyword>
<feature type="compositionally biased region" description="Polar residues" evidence="2">
    <location>
        <begin position="201"/>
        <end position="211"/>
    </location>
</feature>
<dbReference type="Proteomes" id="UP000507470">
    <property type="component" value="Unassembled WGS sequence"/>
</dbReference>
<organism evidence="3 4">
    <name type="scientific">Mytilus coruscus</name>
    <name type="common">Sea mussel</name>
    <dbReference type="NCBI Taxonomy" id="42192"/>
    <lineage>
        <taxon>Eukaryota</taxon>
        <taxon>Metazoa</taxon>
        <taxon>Spiralia</taxon>
        <taxon>Lophotrochozoa</taxon>
        <taxon>Mollusca</taxon>
        <taxon>Bivalvia</taxon>
        <taxon>Autobranchia</taxon>
        <taxon>Pteriomorphia</taxon>
        <taxon>Mytilida</taxon>
        <taxon>Mytiloidea</taxon>
        <taxon>Mytilidae</taxon>
        <taxon>Mytilinae</taxon>
        <taxon>Mytilus</taxon>
    </lineage>
</organism>
<feature type="repeat" description="ANK" evidence="1">
    <location>
        <begin position="16"/>
        <end position="39"/>
    </location>
</feature>
<name>A0A6J8A4X9_MYTCO</name>
<dbReference type="InterPro" id="IPR002110">
    <property type="entry name" value="Ankyrin_rpt"/>
</dbReference>
<dbReference type="Gene3D" id="1.25.40.20">
    <property type="entry name" value="Ankyrin repeat-containing domain"/>
    <property type="match status" value="1"/>
</dbReference>
<keyword evidence="4" id="KW-1185">Reference proteome</keyword>
<dbReference type="PROSITE" id="PS50297">
    <property type="entry name" value="ANK_REP_REGION"/>
    <property type="match status" value="1"/>
</dbReference>
<dbReference type="AlphaFoldDB" id="A0A6J8A4X9"/>
<evidence type="ECO:0000313" key="3">
    <source>
        <dbReference type="EMBL" id="CAC5361391.1"/>
    </source>
</evidence>
<dbReference type="SUPFAM" id="SSF48403">
    <property type="entry name" value="Ankyrin repeat"/>
    <property type="match status" value="1"/>
</dbReference>
<dbReference type="Gene3D" id="3.40.50.300">
    <property type="entry name" value="P-loop containing nucleotide triphosphate hydrolases"/>
    <property type="match status" value="1"/>
</dbReference>
<feature type="region of interest" description="Disordered" evidence="2">
    <location>
        <begin position="196"/>
        <end position="227"/>
    </location>
</feature>
<evidence type="ECO:0000313" key="4">
    <source>
        <dbReference type="Proteomes" id="UP000507470"/>
    </source>
</evidence>
<dbReference type="PROSITE" id="PS50088">
    <property type="entry name" value="ANK_REPEAT"/>
    <property type="match status" value="1"/>
</dbReference>
<reference evidence="3 4" key="1">
    <citation type="submission" date="2020-06" db="EMBL/GenBank/DDBJ databases">
        <authorList>
            <person name="Li R."/>
            <person name="Bekaert M."/>
        </authorList>
    </citation>
    <scope>NUCLEOTIDE SEQUENCE [LARGE SCALE GENOMIC DNA]</scope>
    <source>
        <strain evidence="4">wild</strain>
    </source>
</reference>
<dbReference type="EMBL" id="CACVKT020000594">
    <property type="protein sequence ID" value="CAC5361391.1"/>
    <property type="molecule type" value="Genomic_DNA"/>
</dbReference>
<feature type="compositionally biased region" description="Basic and acidic residues" evidence="2">
    <location>
        <begin position="79"/>
        <end position="90"/>
    </location>
</feature>
<dbReference type="OrthoDB" id="6187615at2759"/>